<sequence>MKFDLRFIFTLLIALAIVAAASPTVAGDTDAGDTDTDADQLEARHGNYKKTCEASCTYNSDSDLLD</sequence>
<dbReference type="Proteomes" id="UP001177260">
    <property type="component" value="Unassembled WGS sequence"/>
</dbReference>
<proteinExistence type="predicted"/>
<evidence type="ECO:0000313" key="2">
    <source>
        <dbReference type="Proteomes" id="UP001177260"/>
    </source>
</evidence>
<accession>A0ACC3AMN9</accession>
<reference evidence="1 2" key="1">
    <citation type="journal article" date="2023" name="ACS Omega">
        <title>Identification of the Neoaspergillic Acid Biosynthesis Gene Cluster by Establishing an In Vitro CRISPR-Ribonucleoprotein Genetic System in Aspergillus melleus.</title>
        <authorList>
            <person name="Yuan B."/>
            <person name="Grau M.F."/>
            <person name="Murata R.M."/>
            <person name="Torok T."/>
            <person name="Venkateswaran K."/>
            <person name="Stajich J.E."/>
            <person name="Wang C.C.C."/>
        </authorList>
    </citation>
    <scope>NUCLEOTIDE SEQUENCE [LARGE SCALE GENOMIC DNA]</scope>
    <source>
        <strain evidence="1 2">IMV 1140</strain>
    </source>
</reference>
<protein>
    <submittedName>
        <fullName evidence="1">Uncharacterized protein</fullName>
    </submittedName>
</protein>
<organism evidence="1 2">
    <name type="scientific">Aspergillus melleus</name>
    <dbReference type="NCBI Taxonomy" id="138277"/>
    <lineage>
        <taxon>Eukaryota</taxon>
        <taxon>Fungi</taxon>
        <taxon>Dikarya</taxon>
        <taxon>Ascomycota</taxon>
        <taxon>Pezizomycotina</taxon>
        <taxon>Eurotiomycetes</taxon>
        <taxon>Eurotiomycetidae</taxon>
        <taxon>Eurotiales</taxon>
        <taxon>Aspergillaceae</taxon>
        <taxon>Aspergillus</taxon>
        <taxon>Aspergillus subgen. Circumdati</taxon>
    </lineage>
</organism>
<evidence type="ECO:0000313" key="1">
    <source>
        <dbReference type="EMBL" id="KAK1138815.1"/>
    </source>
</evidence>
<dbReference type="EMBL" id="JAOPJF010000128">
    <property type="protein sequence ID" value="KAK1138815.1"/>
    <property type="molecule type" value="Genomic_DNA"/>
</dbReference>
<name>A0ACC3AMN9_9EURO</name>
<gene>
    <name evidence="1" type="ORF">N8T08_001776</name>
</gene>
<comment type="caution">
    <text evidence="1">The sequence shown here is derived from an EMBL/GenBank/DDBJ whole genome shotgun (WGS) entry which is preliminary data.</text>
</comment>
<keyword evidence="2" id="KW-1185">Reference proteome</keyword>